<evidence type="ECO:0000256" key="2">
    <source>
        <dbReference type="SAM" id="Phobius"/>
    </source>
</evidence>
<dbReference type="CDD" id="cd16428">
    <property type="entry name" value="TcpC_C"/>
    <property type="match status" value="1"/>
</dbReference>
<evidence type="ECO:0008006" key="5">
    <source>
        <dbReference type="Google" id="ProtNLM"/>
    </source>
</evidence>
<keyword evidence="2" id="KW-0472">Membrane</keyword>
<dbReference type="Pfam" id="PF12642">
    <property type="entry name" value="TpcC"/>
    <property type="match status" value="1"/>
</dbReference>
<feature type="transmembrane region" description="Helical" evidence="2">
    <location>
        <begin position="88"/>
        <end position="107"/>
    </location>
</feature>
<dbReference type="CDD" id="cd16386">
    <property type="entry name" value="TcpC_N"/>
    <property type="match status" value="1"/>
</dbReference>
<protein>
    <recommendedName>
        <fullName evidence="5">Conjugal transfer protein</fullName>
    </recommendedName>
</protein>
<feature type="region of interest" description="Disordered" evidence="1">
    <location>
        <begin position="113"/>
        <end position="133"/>
    </location>
</feature>
<dbReference type="InterPro" id="IPR024735">
    <property type="entry name" value="TcpC"/>
</dbReference>
<comment type="caution">
    <text evidence="3">The sequence shown here is derived from an EMBL/GenBank/DDBJ whole genome shotgun (WGS) entry which is preliminary data.</text>
</comment>
<sequence>MPLCAEVGYWELAEEYGMSALRKMLNLPPKEPKGGDEGNTAAEDASVETPLPEAGEGRATPSRAPAALGWAEEEESSGRSAARKAGRVAIWLVIGLAAFTGVRTWIFPTKPPAPVEQADPQAEARKNNVPEAEAQQVAARFARSYMNWNAADPDSRAKELEADLAKGVDPKLGWNGAGVQLVAQTIPGTVTQVGGKRARVRVDVRVSVVTGSGKNQRTATSWRGLEVPVAQGKGRVVVTGQPAMVGMPTAADYKAPDGPEADSQLSGLTRDTVKDFLKSWAAGSEDQAAAPGADIQPLGLGLSLDTLDSWVVDAGSGDKRLGTATVRWKLGGAQIQQTYQITLTKVSASSASRWQVEAVTAKTA</sequence>
<name>A0ABP7DVW4_9ACTN</name>
<keyword evidence="2" id="KW-1133">Transmembrane helix</keyword>
<feature type="region of interest" description="Disordered" evidence="1">
    <location>
        <begin position="25"/>
        <end position="79"/>
    </location>
</feature>
<organism evidence="3 4">
    <name type="scientific">Streptomyces tremellae</name>
    <dbReference type="NCBI Taxonomy" id="1124239"/>
    <lineage>
        <taxon>Bacteria</taxon>
        <taxon>Bacillati</taxon>
        <taxon>Actinomycetota</taxon>
        <taxon>Actinomycetes</taxon>
        <taxon>Kitasatosporales</taxon>
        <taxon>Streptomycetaceae</taxon>
        <taxon>Streptomyces</taxon>
    </lineage>
</organism>
<proteinExistence type="predicted"/>
<reference evidence="4" key="1">
    <citation type="journal article" date="2019" name="Int. J. Syst. Evol. Microbiol.">
        <title>The Global Catalogue of Microorganisms (GCM) 10K type strain sequencing project: providing services to taxonomists for standard genome sequencing and annotation.</title>
        <authorList>
            <consortium name="The Broad Institute Genomics Platform"/>
            <consortium name="The Broad Institute Genome Sequencing Center for Infectious Disease"/>
            <person name="Wu L."/>
            <person name="Ma J."/>
        </authorList>
    </citation>
    <scope>NUCLEOTIDE SEQUENCE [LARGE SCALE GENOMIC DNA]</scope>
    <source>
        <strain evidence="4">JCM 30846</strain>
    </source>
</reference>
<accession>A0ABP7DVW4</accession>
<dbReference type="Gene3D" id="3.10.450.540">
    <property type="match status" value="2"/>
</dbReference>
<keyword evidence="2" id="KW-0812">Transmembrane</keyword>
<evidence type="ECO:0000313" key="3">
    <source>
        <dbReference type="EMBL" id="GAA3709860.1"/>
    </source>
</evidence>
<evidence type="ECO:0000313" key="4">
    <source>
        <dbReference type="Proteomes" id="UP001499884"/>
    </source>
</evidence>
<keyword evidence="4" id="KW-1185">Reference proteome</keyword>
<dbReference type="Proteomes" id="UP001499884">
    <property type="component" value="Unassembled WGS sequence"/>
</dbReference>
<dbReference type="EMBL" id="BAABEP010000002">
    <property type="protein sequence ID" value="GAA3709860.1"/>
    <property type="molecule type" value="Genomic_DNA"/>
</dbReference>
<gene>
    <name evidence="3" type="ORF">GCM10023082_04740</name>
</gene>
<dbReference type="InterPro" id="IPR035628">
    <property type="entry name" value="TcpC_C"/>
</dbReference>
<evidence type="ECO:0000256" key="1">
    <source>
        <dbReference type="SAM" id="MobiDB-lite"/>
    </source>
</evidence>